<dbReference type="PANTHER" id="PTHR43386">
    <property type="entry name" value="OLIGOPEPTIDE TRANSPORT SYSTEM PERMEASE PROTEIN APPC"/>
    <property type="match status" value="1"/>
</dbReference>
<dbReference type="AlphaFoldDB" id="A0A838BKW0"/>
<evidence type="ECO:0000313" key="10">
    <source>
        <dbReference type="Proteomes" id="UP000572984"/>
    </source>
</evidence>
<keyword evidence="10" id="KW-1185">Reference proteome</keyword>
<feature type="transmembrane region" description="Helical" evidence="7">
    <location>
        <begin position="26"/>
        <end position="49"/>
    </location>
</feature>
<dbReference type="PROSITE" id="PS50928">
    <property type="entry name" value="ABC_TM1"/>
    <property type="match status" value="1"/>
</dbReference>
<dbReference type="InterPro" id="IPR000515">
    <property type="entry name" value="MetI-like"/>
</dbReference>
<evidence type="ECO:0000259" key="8">
    <source>
        <dbReference type="PROSITE" id="PS50928"/>
    </source>
</evidence>
<evidence type="ECO:0000256" key="2">
    <source>
        <dbReference type="ARBA" id="ARBA00022448"/>
    </source>
</evidence>
<dbReference type="Proteomes" id="UP000572984">
    <property type="component" value="Unassembled WGS sequence"/>
</dbReference>
<feature type="transmembrane region" description="Helical" evidence="7">
    <location>
        <begin position="252"/>
        <end position="277"/>
    </location>
</feature>
<dbReference type="GO" id="GO:0005886">
    <property type="term" value="C:plasma membrane"/>
    <property type="evidence" value="ECO:0007669"/>
    <property type="project" value="UniProtKB-SubCell"/>
</dbReference>
<dbReference type="InterPro" id="IPR025966">
    <property type="entry name" value="OppC_N"/>
</dbReference>
<dbReference type="Gene3D" id="1.10.3720.10">
    <property type="entry name" value="MetI-like"/>
    <property type="match status" value="1"/>
</dbReference>
<protein>
    <submittedName>
        <fullName evidence="9">ABC transporter permease</fullName>
    </submittedName>
</protein>
<dbReference type="RefSeq" id="WP_181051045.1">
    <property type="nucleotide sequence ID" value="NZ_JACDXJ010000001.1"/>
</dbReference>
<organism evidence="9 10">
    <name type="scientific">Microvirga mediterraneensis</name>
    <dbReference type="NCBI Taxonomy" id="2754695"/>
    <lineage>
        <taxon>Bacteria</taxon>
        <taxon>Pseudomonadati</taxon>
        <taxon>Pseudomonadota</taxon>
        <taxon>Alphaproteobacteria</taxon>
        <taxon>Hyphomicrobiales</taxon>
        <taxon>Methylobacteriaceae</taxon>
        <taxon>Microvirga</taxon>
    </lineage>
</organism>
<evidence type="ECO:0000256" key="6">
    <source>
        <dbReference type="ARBA" id="ARBA00023136"/>
    </source>
</evidence>
<dbReference type="InterPro" id="IPR035906">
    <property type="entry name" value="MetI-like_sf"/>
</dbReference>
<evidence type="ECO:0000256" key="7">
    <source>
        <dbReference type="RuleBase" id="RU363032"/>
    </source>
</evidence>
<comment type="similarity">
    <text evidence="7">Belongs to the binding-protein-dependent transport system permease family.</text>
</comment>
<dbReference type="InterPro" id="IPR050366">
    <property type="entry name" value="BP-dependent_transpt_permease"/>
</dbReference>
<dbReference type="CDD" id="cd06261">
    <property type="entry name" value="TM_PBP2"/>
    <property type="match status" value="1"/>
</dbReference>
<keyword evidence="4 7" id="KW-0812">Transmembrane</keyword>
<keyword evidence="3" id="KW-1003">Cell membrane</keyword>
<comment type="subcellular location">
    <subcellularLocation>
        <location evidence="1 7">Cell membrane</location>
        <topology evidence="1 7">Multi-pass membrane protein</topology>
    </subcellularLocation>
</comment>
<dbReference type="GO" id="GO:0055085">
    <property type="term" value="P:transmembrane transport"/>
    <property type="evidence" value="ECO:0007669"/>
    <property type="project" value="InterPro"/>
</dbReference>
<keyword evidence="5 7" id="KW-1133">Transmembrane helix</keyword>
<feature type="domain" description="ABC transmembrane type-1" evidence="8">
    <location>
        <begin position="89"/>
        <end position="278"/>
    </location>
</feature>
<name>A0A838BKW0_9HYPH</name>
<keyword evidence="6 7" id="KW-0472">Membrane</keyword>
<sequence>MTAITQATPVPNRAASALLKRVLSNAALTVGLAIIAIIIVLALFANWIAPFDPLHVDPLARYQRPFSGWHILGTDELGRDILSRLIYGARFALLVAILPTVIALLIGGAIGLSAGYIGGAWDSVVMRVFDVMFAFPGILLALGISAALGPGLGSMIIAMVVVTIPAFGRIVRGVVLGLKEELYVEAARTLGYSHTRIALRHILPNVLGPAVVYGTLQTGRNVILSASLSFLGLGPQPPTPEWGQMLSSGRTAIATAAHVATIPGLAIVFLAVGFNLIGDAARDMLDPRFNKDRS</sequence>
<reference evidence="9 10" key="1">
    <citation type="submission" date="2020-07" db="EMBL/GenBank/DDBJ databases">
        <title>Draft genome and description of Microvirga mediterraneensis Marseille-Q2068 sp. nov.</title>
        <authorList>
            <person name="Boxberger M."/>
        </authorList>
    </citation>
    <scope>NUCLEOTIDE SEQUENCE [LARGE SCALE GENOMIC DNA]</scope>
    <source>
        <strain evidence="9 10">Marseille-Q2068</strain>
    </source>
</reference>
<evidence type="ECO:0000256" key="4">
    <source>
        <dbReference type="ARBA" id="ARBA00022692"/>
    </source>
</evidence>
<dbReference type="Pfam" id="PF00528">
    <property type="entry name" value="BPD_transp_1"/>
    <property type="match status" value="1"/>
</dbReference>
<dbReference type="EMBL" id="JACDXJ010000001">
    <property type="protein sequence ID" value="MBA1155402.1"/>
    <property type="molecule type" value="Genomic_DNA"/>
</dbReference>
<feature type="transmembrane region" description="Helical" evidence="7">
    <location>
        <begin position="152"/>
        <end position="171"/>
    </location>
</feature>
<evidence type="ECO:0000313" key="9">
    <source>
        <dbReference type="EMBL" id="MBA1155402.1"/>
    </source>
</evidence>
<dbReference type="SUPFAM" id="SSF161098">
    <property type="entry name" value="MetI-like"/>
    <property type="match status" value="1"/>
</dbReference>
<evidence type="ECO:0000256" key="1">
    <source>
        <dbReference type="ARBA" id="ARBA00004651"/>
    </source>
</evidence>
<gene>
    <name evidence="9" type="ORF">H0S73_04550</name>
</gene>
<accession>A0A838BKW0</accession>
<evidence type="ECO:0000256" key="3">
    <source>
        <dbReference type="ARBA" id="ARBA00022475"/>
    </source>
</evidence>
<comment type="caution">
    <text evidence="9">The sequence shown here is derived from an EMBL/GenBank/DDBJ whole genome shotgun (WGS) entry which is preliminary data.</text>
</comment>
<dbReference type="Pfam" id="PF12911">
    <property type="entry name" value="OppC_N"/>
    <property type="match status" value="1"/>
</dbReference>
<dbReference type="PANTHER" id="PTHR43386:SF25">
    <property type="entry name" value="PEPTIDE ABC TRANSPORTER PERMEASE PROTEIN"/>
    <property type="match status" value="1"/>
</dbReference>
<feature type="transmembrane region" description="Helical" evidence="7">
    <location>
        <begin position="124"/>
        <end position="146"/>
    </location>
</feature>
<proteinExistence type="inferred from homology"/>
<feature type="transmembrane region" description="Helical" evidence="7">
    <location>
        <begin position="91"/>
        <end position="112"/>
    </location>
</feature>
<evidence type="ECO:0000256" key="5">
    <source>
        <dbReference type="ARBA" id="ARBA00022989"/>
    </source>
</evidence>
<keyword evidence="2 7" id="KW-0813">Transport</keyword>